<evidence type="ECO:0000313" key="4">
    <source>
        <dbReference type="Proteomes" id="UP000509303"/>
    </source>
</evidence>
<feature type="signal peptide" evidence="2">
    <location>
        <begin position="1"/>
        <end position="31"/>
    </location>
</feature>
<protein>
    <recommendedName>
        <fullName evidence="5">Lipoprotein</fullName>
    </recommendedName>
</protein>
<reference evidence="3 4" key="1">
    <citation type="submission" date="2020-06" db="EMBL/GenBank/DDBJ databases">
        <title>Genome mining for natural products.</title>
        <authorList>
            <person name="Zhang B."/>
            <person name="Shi J."/>
            <person name="Ge H."/>
        </authorList>
    </citation>
    <scope>NUCLEOTIDE SEQUENCE [LARGE SCALE GENOMIC DNA]</scope>
    <source>
        <strain evidence="3 4">NA00687</strain>
    </source>
</reference>
<dbReference type="RefSeq" id="WP_176163331.1">
    <property type="nucleotide sequence ID" value="NZ_CP054929.1"/>
</dbReference>
<feature type="chain" id="PRO_5028811789" description="Lipoprotein" evidence="2">
    <location>
        <begin position="32"/>
        <end position="216"/>
    </location>
</feature>
<evidence type="ECO:0000256" key="2">
    <source>
        <dbReference type="SAM" id="SignalP"/>
    </source>
</evidence>
<gene>
    <name evidence="3" type="ORF">HUT08_21180</name>
</gene>
<sequence length="216" mass="21900">MRIPRPSLSPRRAAVALCLGAALTLPLTACGQERADSASNQGATPTPSSAPSPSSTHSPSPTRSPTPSPAGPRGNVEPVVPDGAPHYGENNGFKSELDMSPANERAARAEAARVEPVIARLWKAGVWDPDRVRAALLALGYRNQGAGGESGDGTLSVSGLGTGGETGQQATPEGARVALYVGDDACVTAYTQPASYHVGVGGMYAEGGCFKPTGGH</sequence>
<evidence type="ECO:0008006" key="5">
    <source>
        <dbReference type="Google" id="ProtNLM"/>
    </source>
</evidence>
<name>A0A7H8NB12_9ACTN</name>
<dbReference type="Proteomes" id="UP000509303">
    <property type="component" value="Chromosome"/>
</dbReference>
<organism evidence="3 4">
    <name type="scientific">Streptomyces buecherae</name>
    <dbReference type="NCBI Taxonomy" id="2763006"/>
    <lineage>
        <taxon>Bacteria</taxon>
        <taxon>Bacillati</taxon>
        <taxon>Actinomycetota</taxon>
        <taxon>Actinomycetes</taxon>
        <taxon>Kitasatosporales</taxon>
        <taxon>Streptomycetaceae</taxon>
        <taxon>Streptomyces</taxon>
    </lineage>
</organism>
<feature type="compositionally biased region" description="Low complexity" evidence="1">
    <location>
        <begin position="43"/>
        <end position="61"/>
    </location>
</feature>
<evidence type="ECO:0000313" key="3">
    <source>
        <dbReference type="EMBL" id="QKW51614.1"/>
    </source>
</evidence>
<keyword evidence="4" id="KW-1185">Reference proteome</keyword>
<keyword evidence="2" id="KW-0732">Signal</keyword>
<feature type="region of interest" description="Disordered" evidence="1">
    <location>
        <begin position="33"/>
        <end position="97"/>
    </location>
</feature>
<evidence type="ECO:0000256" key="1">
    <source>
        <dbReference type="SAM" id="MobiDB-lite"/>
    </source>
</evidence>
<proteinExistence type="predicted"/>
<dbReference type="EMBL" id="CP054929">
    <property type="protein sequence ID" value="QKW51614.1"/>
    <property type="molecule type" value="Genomic_DNA"/>
</dbReference>
<dbReference type="AlphaFoldDB" id="A0A7H8NB12"/>
<accession>A0A7H8NB12</accession>